<evidence type="ECO:0000313" key="4">
    <source>
        <dbReference type="EMBL" id="OWR42109.1"/>
    </source>
</evidence>
<dbReference type="InterPro" id="IPR011990">
    <property type="entry name" value="TPR-like_helical_dom_sf"/>
</dbReference>
<feature type="non-terminal residue" evidence="4">
    <location>
        <position position="1"/>
    </location>
</feature>
<dbReference type="AlphaFoldDB" id="A0A212EKU5"/>
<proteinExistence type="predicted"/>
<sequence length="223" mass="25573">SAGLLQGLQRTNIPLLFLFEYIKNITIINNHANVKYPTLEDLTGAAQALTRLQQTYKLDVKDLSEGRLNGVVYSTPMSAGDCYELGKALYNEKDYDNALDWMMEALYKFVDEDQPYPFSEADILEYISFSHYLLGDLKSAIEWTKNLLLVEPKHSRAAGNLPHYQKALQDKELQAKKRRKGDTGEPDIEYEAQVKESRSTSYNAERQSYEALCRGEKELPRLY</sequence>
<dbReference type="KEGG" id="dpl:KGM_214068B"/>
<comment type="caution">
    <text evidence="4">The sequence shown here is derived from an EMBL/GenBank/DDBJ whole genome shotgun (WGS) entry which is preliminary data.</text>
</comment>
<feature type="region of interest" description="Disordered" evidence="1">
    <location>
        <begin position="172"/>
        <end position="207"/>
    </location>
</feature>
<dbReference type="GO" id="GO:0004656">
    <property type="term" value="F:procollagen-proline 4-dioxygenase activity"/>
    <property type="evidence" value="ECO:0007669"/>
    <property type="project" value="InterPro"/>
</dbReference>
<evidence type="ECO:0000259" key="2">
    <source>
        <dbReference type="Pfam" id="PF08336"/>
    </source>
</evidence>
<dbReference type="InterPro" id="IPR013547">
    <property type="entry name" value="P4H_N"/>
</dbReference>
<name>A0A212EKU5_DANPL</name>
<dbReference type="STRING" id="278856.A0A212EKU5"/>
<dbReference type="InterPro" id="IPR059068">
    <property type="entry name" value="TPR_P4H"/>
</dbReference>
<organism evidence="4 5">
    <name type="scientific">Danaus plexippus plexippus</name>
    <dbReference type="NCBI Taxonomy" id="278856"/>
    <lineage>
        <taxon>Eukaryota</taxon>
        <taxon>Metazoa</taxon>
        <taxon>Ecdysozoa</taxon>
        <taxon>Arthropoda</taxon>
        <taxon>Hexapoda</taxon>
        <taxon>Insecta</taxon>
        <taxon>Pterygota</taxon>
        <taxon>Neoptera</taxon>
        <taxon>Endopterygota</taxon>
        <taxon>Lepidoptera</taxon>
        <taxon>Glossata</taxon>
        <taxon>Ditrysia</taxon>
        <taxon>Papilionoidea</taxon>
        <taxon>Nymphalidae</taxon>
        <taxon>Danainae</taxon>
        <taxon>Danaini</taxon>
        <taxon>Danaina</taxon>
        <taxon>Danaus</taxon>
        <taxon>Danaus</taxon>
    </lineage>
</organism>
<evidence type="ECO:0000256" key="1">
    <source>
        <dbReference type="SAM" id="MobiDB-lite"/>
    </source>
</evidence>
<feature type="domain" description="Prolyl 4-hydroxylase N-terminal" evidence="2">
    <location>
        <begin position="20"/>
        <end position="70"/>
    </location>
</feature>
<gene>
    <name evidence="4" type="ORF">KGM_214068B</name>
</gene>
<dbReference type="Proteomes" id="UP000007151">
    <property type="component" value="Unassembled WGS sequence"/>
</dbReference>
<accession>A0A212EKU5</accession>
<dbReference type="Pfam" id="PF08336">
    <property type="entry name" value="P4Ha_N"/>
    <property type="match status" value="1"/>
</dbReference>
<dbReference type="EMBL" id="AGBW02014207">
    <property type="protein sequence ID" value="OWR42109.1"/>
    <property type="molecule type" value="Genomic_DNA"/>
</dbReference>
<dbReference type="Gene3D" id="1.25.40.10">
    <property type="entry name" value="Tetratricopeptide repeat domain"/>
    <property type="match status" value="1"/>
</dbReference>
<dbReference type="Pfam" id="PF23558">
    <property type="entry name" value="TPR_P4H"/>
    <property type="match status" value="1"/>
</dbReference>
<dbReference type="InParanoid" id="A0A212EKU5"/>
<keyword evidence="5" id="KW-1185">Reference proteome</keyword>
<evidence type="ECO:0000313" key="5">
    <source>
        <dbReference type="Proteomes" id="UP000007151"/>
    </source>
</evidence>
<dbReference type="SUPFAM" id="SSF48452">
    <property type="entry name" value="TPR-like"/>
    <property type="match status" value="1"/>
</dbReference>
<protein>
    <submittedName>
        <fullName evidence="4">Prolyl 4-hydroxylase alpha subunit</fullName>
    </submittedName>
</protein>
<feature type="domain" description="Prolyl 4-hydroxylase peptide-substrate-binding" evidence="3">
    <location>
        <begin position="80"/>
        <end position="169"/>
    </location>
</feature>
<reference evidence="4 5" key="1">
    <citation type="journal article" date="2011" name="Cell">
        <title>The monarch butterfly genome yields insights into long-distance migration.</title>
        <authorList>
            <person name="Zhan S."/>
            <person name="Merlin C."/>
            <person name="Boore J.L."/>
            <person name="Reppert S.M."/>
        </authorList>
    </citation>
    <scope>NUCLEOTIDE SEQUENCE [LARGE SCALE GENOMIC DNA]</scope>
    <source>
        <strain evidence="4">F-2</strain>
    </source>
</reference>
<dbReference type="FunFam" id="1.25.40.10:FF:000006">
    <property type="entry name" value="Prolyl 4-hydroxylase subunit alpha 2"/>
    <property type="match status" value="1"/>
</dbReference>
<dbReference type="GO" id="GO:0005783">
    <property type="term" value="C:endoplasmic reticulum"/>
    <property type="evidence" value="ECO:0007669"/>
    <property type="project" value="InterPro"/>
</dbReference>
<evidence type="ECO:0000259" key="3">
    <source>
        <dbReference type="Pfam" id="PF23558"/>
    </source>
</evidence>